<feature type="compositionally biased region" description="Low complexity" evidence="1">
    <location>
        <begin position="61"/>
        <end position="71"/>
    </location>
</feature>
<proteinExistence type="predicted"/>
<reference evidence="2 3" key="1">
    <citation type="journal article" date="2012" name="J. Bacteriol.">
        <title>Genome Sequence of Fibrella aestuarina BUZ 2T, a Filamentous Marine Bacterium.</title>
        <authorList>
            <person name="Filippini M."/>
            <person name="Qi W."/>
            <person name="Blom J."/>
            <person name="Goesmann A."/>
            <person name="Smits T.H."/>
            <person name="Bagheri H.C."/>
        </authorList>
    </citation>
    <scope>NUCLEOTIDE SEQUENCE [LARGE SCALE GENOMIC DNA]</scope>
    <source>
        <strain evidence="3">BUZ 2T</strain>
    </source>
</reference>
<keyword evidence="3" id="KW-1185">Reference proteome</keyword>
<dbReference type="STRING" id="1166018.FAES_2639"/>
<dbReference type="KEGG" id="fae:FAES_2639"/>
<protein>
    <recommendedName>
        <fullName evidence="4">Collagen-like protein</fullName>
    </recommendedName>
</protein>
<evidence type="ECO:0008006" key="4">
    <source>
        <dbReference type="Google" id="ProtNLM"/>
    </source>
</evidence>
<dbReference type="AlphaFoldDB" id="I0K945"/>
<dbReference type="EMBL" id="HE796683">
    <property type="protein sequence ID" value="CCH00648.1"/>
    <property type="molecule type" value="Genomic_DNA"/>
</dbReference>
<evidence type="ECO:0000313" key="3">
    <source>
        <dbReference type="Proteomes" id="UP000011058"/>
    </source>
</evidence>
<sequence length="198" mass="21174">MGQFISIRPFTRMHHTLYFRIFRPAFLLLALVSLFIACSKGTEGPAGPVGPAGPTGPAGPAGPQGAAGPAGPTGNANVMQFSFGSRTHTGSEQTYTLTGITADMITKSAIFVYVSNTNPWWYPLPGIFNGTNEYRTNIRPSANSVVAIVRVGTGSTTSDTFVNTRIVIIPANDLRNGRQAALDFNDYQAVKAFYKLPN</sequence>
<dbReference type="eggNOG" id="ENOG50338JJ">
    <property type="taxonomic scope" value="Bacteria"/>
</dbReference>
<feature type="region of interest" description="Disordered" evidence="1">
    <location>
        <begin position="45"/>
        <end position="71"/>
    </location>
</feature>
<dbReference type="HOGENOM" id="CLU_1376353_0_0_10"/>
<organism evidence="2 3">
    <name type="scientific">Fibrella aestuarina BUZ 2</name>
    <dbReference type="NCBI Taxonomy" id="1166018"/>
    <lineage>
        <taxon>Bacteria</taxon>
        <taxon>Pseudomonadati</taxon>
        <taxon>Bacteroidota</taxon>
        <taxon>Cytophagia</taxon>
        <taxon>Cytophagales</taxon>
        <taxon>Spirosomataceae</taxon>
        <taxon>Fibrella</taxon>
    </lineage>
</organism>
<dbReference type="PATRIC" id="fig|1166018.3.peg.4405"/>
<gene>
    <name evidence="2" type="ORF">FAES_2639</name>
</gene>
<evidence type="ECO:0000256" key="1">
    <source>
        <dbReference type="SAM" id="MobiDB-lite"/>
    </source>
</evidence>
<accession>I0K945</accession>
<dbReference type="Proteomes" id="UP000011058">
    <property type="component" value="Chromosome"/>
</dbReference>
<evidence type="ECO:0000313" key="2">
    <source>
        <dbReference type="EMBL" id="CCH00648.1"/>
    </source>
</evidence>
<name>I0K945_9BACT</name>